<dbReference type="SUPFAM" id="SSF144074">
    <property type="entry name" value="E2F-DP heterodimerization region"/>
    <property type="match status" value="1"/>
</dbReference>
<dbReference type="SMART" id="SM01372">
    <property type="entry name" value="E2F_TDP"/>
    <property type="match status" value="1"/>
</dbReference>
<evidence type="ECO:0000256" key="5">
    <source>
        <dbReference type="RuleBase" id="RU003796"/>
    </source>
</evidence>
<sequence length="736" mass="79606">MVRPIKSPSNEAAAHPSSQSFVYGSPITYGFPSSAPGYHGNTFQQQGQSAQPPGQLPRGFNGAHPHGSSGSSYSSPHTSGMSGPSSDSSRNTPDRNEYYPHPATGALAGPPVMPAMASPSPGGSPWRYRSSTGMRQSQFSISNSPNPTHNESPFSNQSPAIKYSTPTHGDQYSPIKLTPAHQPHGPQLNPIQPHATHSAHQLITSPIRQFHSPLAPHGSPSQHGSNPSMKPKAQFIKPSRGPAPPTIHSFNPQKPKGASILDTIVDPSKFDSSLGVLTKKFCYLLQRAATHGTLEDGAYIGLKAEGGDDSLDLNAAVKELGVQKRRIYDITNVLEGVGLIEKRTRNHIAWIGKMEDLNEASPVHSAGLVTSGAGFGLDSPPKIIRMPSGVEEQDVKAEIDALRREEEELDRYISYMNNVVKSYSGDNQYLYIDKSELTSLSSLKDDTIIAIRAPAGTTLDVPDPEEGRERKYQMVLKSPGDKVDVFLIQYGDEKKGHAVTSSIEIFEDVKSGSIKKSMYKRSASQPEQQVAGSKRDRLDALRPRSVPLLSGGPKTSSQELQESQLSMPENLVSPPRSRVSHEALARRFLPPSKPTIFPSTIRSSPIELHNDQRDEDDASIESGFGSPPRSANLPRFRRELGPSESSSVVTNSTNSVRSESVPDSPASGGMRQAMLQETPKPAAFGEHHAGETSSTCSFDFINDHMSDDEFMKSVSLLNETLSPSLSPQNGDFMGGW</sequence>
<evidence type="ECO:0000256" key="3">
    <source>
        <dbReference type="ARBA" id="ARBA00023125"/>
    </source>
</evidence>
<evidence type="ECO:0000256" key="2">
    <source>
        <dbReference type="ARBA" id="ARBA00023015"/>
    </source>
</evidence>
<dbReference type="InterPro" id="IPR003316">
    <property type="entry name" value="E2F_WHTH_DNA-bd_dom"/>
</dbReference>
<dbReference type="SUPFAM" id="SSF46785">
    <property type="entry name" value="Winged helix' DNA-binding domain"/>
    <property type="match status" value="1"/>
</dbReference>
<dbReference type="InterPro" id="IPR036390">
    <property type="entry name" value="WH_DNA-bd_sf"/>
</dbReference>
<comment type="subcellular location">
    <subcellularLocation>
        <location evidence="5">Nucleus</location>
    </subcellularLocation>
</comment>
<dbReference type="Pfam" id="PF02319">
    <property type="entry name" value="WHD_E2F_TDP"/>
    <property type="match status" value="1"/>
</dbReference>
<dbReference type="Pfam" id="PF16421">
    <property type="entry name" value="E2F_CC-MB"/>
    <property type="match status" value="1"/>
</dbReference>
<evidence type="ECO:0000256" key="1">
    <source>
        <dbReference type="ARBA" id="ARBA00010940"/>
    </source>
</evidence>
<evidence type="ECO:0000256" key="6">
    <source>
        <dbReference type="SAM" id="MobiDB-lite"/>
    </source>
</evidence>
<dbReference type="PANTHER" id="PTHR12081:SF18">
    <property type="entry name" value="TRANSCRIPTION FACTOR E2F2-RELATED"/>
    <property type="match status" value="1"/>
</dbReference>
<keyword evidence="2 5" id="KW-0805">Transcription regulation</keyword>
<feature type="compositionally biased region" description="Basic and acidic residues" evidence="6">
    <location>
        <begin position="533"/>
        <end position="542"/>
    </location>
</feature>
<proteinExistence type="inferred from homology"/>
<dbReference type="InterPro" id="IPR015633">
    <property type="entry name" value="E2F"/>
</dbReference>
<feature type="compositionally biased region" description="Polar residues" evidence="6">
    <location>
        <begin position="129"/>
        <end position="170"/>
    </location>
</feature>
<keyword evidence="9" id="KW-1185">Reference proteome</keyword>
<dbReference type="AlphaFoldDB" id="A0ABD3Q4V0"/>
<organism evidence="8 9">
    <name type="scientific">Cyclotella atomus</name>
    <dbReference type="NCBI Taxonomy" id="382360"/>
    <lineage>
        <taxon>Eukaryota</taxon>
        <taxon>Sar</taxon>
        <taxon>Stramenopiles</taxon>
        <taxon>Ochrophyta</taxon>
        <taxon>Bacillariophyta</taxon>
        <taxon>Coscinodiscophyceae</taxon>
        <taxon>Thalassiosirophycidae</taxon>
        <taxon>Stephanodiscales</taxon>
        <taxon>Stephanodiscaceae</taxon>
        <taxon>Cyclotella</taxon>
    </lineage>
</organism>
<reference evidence="8 9" key="1">
    <citation type="submission" date="2024-10" db="EMBL/GenBank/DDBJ databases">
        <title>Updated reference genomes for cyclostephanoid diatoms.</title>
        <authorList>
            <person name="Roberts W.R."/>
            <person name="Alverson A.J."/>
        </authorList>
    </citation>
    <scope>NUCLEOTIDE SEQUENCE [LARGE SCALE GENOMIC DNA]</scope>
    <source>
        <strain evidence="8 9">AJA010-31</strain>
    </source>
</reference>
<dbReference type="FunFam" id="1.10.10.10:FF:000008">
    <property type="entry name" value="E2F transcription factor 1"/>
    <property type="match status" value="1"/>
</dbReference>
<dbReference type="Gene3D" id="1.10.10.10">
    <property type="entry name" value="Winged helix-like DNA-binding domain superfamily/Winged helix DNA-binding domain"/>
    <property type="match status" value="1"/>
</dbReference>
<keyword evidence="3 5" id="KW-0238">DNA-binding</keyword>
<evidence type="ECO:0000313" key="9">
    <source>
        <dbReference type="Proteomes" id="UP001530400"/>
    </source>
</evidence>
<keyword evidence="5" id="KW-0539">Nucleus</keyword>
<feature type="region of interest" description="Disordered" evidence="6">
    <location>
        <begin position="1"/>
        <end position="170"/>
    </location>
</feature>
<feature type="compositionally biased region" description="Low complexity" evidence="6">
    <location>
        <begin position="556"/>
        <end position="566"/>
    </location>
</feature>
<dbReference type="CDD" id="cd14660">
    <property type="entry name" value="E2F_DD"/>
    <property type="match status" value="1"/>
</dbReference>
<dbReference type="InterPro" id="IPR032198">
    <property type="entry name" value="E2F_CC-MB"/>
</dbReference>
<evidence type="ECO:0000256" key="4">
    <source>
        <dbReference type="ARBA" id="ARBA00023163"/>
    </source>
</evidence>
<keyword evidence="4 5" id="KW-0804">Transcription</keyword>
<feature type="region of interest" description="Disordered" evidence="6">
    <location>
        <begin position="590"/>
        <end position="671"/>
    </location>
</feature>
<protein>
    <recommendedName>
        <fullName evidence="7">E2F/DP family winged-helix DNA-binding domain-containing protein</fullName>
    </recommendedName>
</protein>
<feature type="compositionally biased region" description="Low complexity" evidence="6">
    <location>
        <begin position="44"/>
        <end position="53"/>
    </location>
</feature>
<dbReference type="GO" id="GO:0003677">
    <property type="term" value="F:DNA binding"/>
    <property type="evidence" value="ECO:0007669"/>
    <property type="project" value="UniProtKB-KW"/>
</dbReference>
<feature type="compositionally biased region" description="Polar residues" evidence="6">
    <location>
        <begin position="219"/>
        <end position="228"/>
    </location>
</feature>
<feature type="compositionally biased region" description="Polar residues" evidence="6">
    <location>
        <begin position="522"/>
        <end position="531"/>
    </location>
</feature>
<dbReference type="GO" id="GO:0005634">
    <property type="term" value="C:nucleus"/>
    <property type="evidence" value="ECO:0007669"/>
    <property type="project" value="UniProtKB-SubCell"/>
</dbReference>
<accession>A0ABD3Q4V0</accession>
<dbReference type="InterPro" id="IPR036388">
    <property type="entry name" value="WH-like_DNA-bd_sf"/>
</dbReference>
<dbReference type="Gene3D" id="6.10.250.540">
    <property type="match status" value="1"/>
</dbReference>
<feature type="compositionally biased region" description="Low complexity" evidence="6">
    <location>
        <begin position="114"/>
        <end position="125"/>
    </location>
</feature>
<feature type="region of interest" description="Disordered" evidence="6">
    <location>
        <begin position="517"/>
        <end position="578"/>
    </location>
</feature>
<dbReference type="EMBL" id="JALLPJ020000329">
    <property type="protein sequence ID" value="KAL3795205.1"/>
    <property type="molecule type" value="Genomic_DNA"/>
</dbReference>
<dbReference type="Proteomes" id="UP001530400">
    <property type="component" value="Unassembled WGS sequence"/>
</dbReference>
<dbReference type="InterPro" id="IPR037241">
    <property type="entry name" value="E2F-DP_heterodim"/>
</dbReference>
<name>A0ABD3Q4V0_9STRA</name>
<evidence type="ECO:0000259" key="7">
    <source>
        <dbReference type="SMART" id="SM01372"/>
    </source>
</evidence>
<comment type="similarity">
    <text evidence="1 5">Belongs to the E2F/DP family.</text>
</comment>
<feature type="compositionally biased region" description="Low complexity" evidence="6">
    <location>
        <begin position="643"/>
        <end position="661"/>
    </location>
</feature>
<dbReference type="PANTHER" id="PTHR12081">
    <property type="entry name" value="TRANSCRIPTION FACTOR E2F"/>
    <property type="match status" value="1"/>
</dbReference>
<comment type="caution">
    <text evidence="8">The sequence shown here is derived from an EMBL/GenBank/DDBJ whole genome shotgun (WGS) entry which is preliminary data.</text>
</comment>
<feature type="region of interest" description="Disordered" evidence="6">
    <location>
        <begin position="210"/>
        <end position="243"/>
    </location>
</feature>
<gene>
    <name evidence="8" type="ORF">ACHAWO_007707</name>
</gene>
<evidence type="ECO:0000313" key="8">
    <source>
        <dbReference type="EMBL" id="KAL3795205.1"/>
    </source>
</evidence>
<feature type="compositionally biased region" description="Low complexity" evidence="6">
    <location>
        <begin position="67"/>
        <end position="89"/>
    </location>
</feature>
<feature type="domain" description="E2F/DP family winged-helix DNA-binding" evidence="7">
    <location>
        <begin position="269"/>
        <end position="352"/>
    </location>
</feature>